<protein>
    <submittedName>
        <fullName evidence="1">Uncharacterized protein</fullName>
    </submittedName>
</protein>
<dbReference type="HOGENOM" id="CLU_452138_0_0_1"/>
<evidence type="ECO:0000313" key="1">
    <source>
        <dbReference type="EMBL" id="CCH43203.1"/>
    </source>
</evidence>
<dbReference type="Gene3D" id="3.80.10.10">
    <property type="entry name" value="Ribonuclease Inhibitor"/>
    <property type="match status" value="1"/>
</dbReference>
<dbReference type="InParanoid" id="K0KPV1"/>
<dbReference type="InterPro" id="IPR032675">
    <property type="entry name" value="LRR_dom_sf"/>
</dbReference>
<organism evidence="1 2">
    <name type="scientific">Wickerhamomyces ciferrii (strain ATCC 14091 / BCRC 22168 / CBS 111 / JCM 3599 / NBRC 0793 / NRRL Y-1031 F-60-10)</name>
    <name type="common">Yeast</name>
    <name type="synonym">Pichia ciferrii</name>
    <dbReference type="NCBI Taxonomy" id="1206466"/>
    <lineage>
        <taxon>Eukaryota</taxon>
        <taxon>Fungi</taxon>
        <taxon>Dikarya</taxon>
        <taxon>Ascomycota</taxon>
        <taxon>Saccharomycotina</taxon>
        <taxon>Saccharomycetes</taxon>
        <taxon>Phaffomycetales</taxon>
        <taxon>Wickerhamomycetaceae</taxon>
        <taxon>Wickerhamomyces</taxon>
    </lineage>
</organism>
<keyword evidence="2" id="KW-1185">Reference proteome</keyword>
<dbReference type="EMBL" id="CAIF01000070">
    <property type="protein sequence ID" value="CCH43203.1"/>
    <property type="molecule type" value="Genomic_DNA"/>
</dbReference>
<comment type="caution">
    <text evidence="1">The sequence shown here is derived from an EMBL/GenBank/DDBJ whole genome shotgun (WGS) entry which is preliminary data.</text>
</comment>
<proteinExistence type="predicted"/>
<dbReference type="Proteomes" id="UP000009328">
    <property type="component" value="Unassembled WGS sequence"/>
</dbReference>
<accession>K0KPV1</accession>
<gene>
    <name evidence="1" type="ORF">BN7_2750</name>
</gene>
<reference evidence="1 2" key="1">
    <citation type="journal article" date="2012" name="Eukaryot. Cell">
        <title>Draft genome sequence of Wickerhamomyces ciferrii NRRL Y-1031 F-60-10.</title>
        <authorList>
            <person name="Schneider J."/>
            <person name="Andrea H."/>
            <person name="Blom J."/>
            <person name="Jaenicke S."/>
            <person name="Ruckert C."/>
            <person name="Schorsch C."/>
            <person name="Szczepanowski R."/>
            <person name="Farwick M."/>
            <person name="Goesmann A."/>
            <person name="Puhler A."/>
            <person name="Schaffer S."/>
            <person name="Tauch A."/>
            <person name="Kohler T."/>
            <person name="Brinkrolf K."/>
        </authorList>
    </citation>
    <scope>NUCLEOTIDE SEQUENCE [LARGE SCALE GENOMIC DNA]</scope>
    <source>
        <strain evidence="2">ATCC 14091 / BCRC 22168 / CBS 111 / JCM 3599 / NBRC 0793 / NRRL Y-1031 F-60-10</strain>
    </source>
</reference>
<evidence type="ECO:0000313" key="2">
    <source>
        <dbReference type="Proteomes" id="UP000009328"/>
    </source>
</evidence>
<dbReference type="SUPFAM" id="SSF52058">
    <property type="entry name" value="L domain-like"/>
    <property type="match status" value="1"/>
</dbReference>
<sequence>MTTTILDFLPYEIHLKVIDHLKDPDDLISYLTTIPLLYPHMASYIRIITYSEKKVQFDATNIPKDCFVTGDQLCDHKALDRVFDEFKGVVILDCTTTFFTFLDISVVLKKIQQVIQKSPRSLTLKVNIRAPKAGVSFTPTYITNAKLLLTYLMEVPIDKITHFSIPLNHKISVDGADSVLDLLDNTPTADVDDVKELIVERHLIKRGILDISDHPKLESLKIVGVRSRFRFHDGFILPETLKIDRSGINFRPTTQMCQNLKYLDVNHRWTPKSLEDFDEDDFRRNDNNIDTLGGFDAPKLKEVSLTFLGHGINAVNNIRAPSLEKLFVRQLGLMAFNLGNIDAPNLESLYVKASTLACEGIDVFPSLKRFFISAGSIDNHLHNIYRNREARRYYFLENSVVGEIENGQHHLLDGLNMKNLKSLFLKGFPRWSEYPTSALFPRLKKLKIVYDQTLGTFPKLNAPELEVLVIQGCANLRNLDNLAENYPKLKYLRLEEVEKTIHFKDWFKKDLEFLSIDAASLKFSRCLFPKLQRLRIYSTGSRGQPPKDVQIFDFKDIIAPRLTDLALICPYWKFGGKFSDIFESMYYQFLKSYLIKVQNLVTGSWPEGLDMISIENSEKIGYRYRC</sequence>
<dbReference type="AlphaFoldDB" id="K0KPV1"/>
<name>K0KPV1_WICCF</name>